<gene>
    <name evidence="3" type="ORF">J7I43_13330</name>
</gene>
<dbReference type="EMBL" id="JAGHKP010000002">
    <property type="protein sequence ID" value="MBO9153203.1"/>
    <property type="molecule type" value="Genomic_DNA"/>
</dbReference>
<name>A0ABS3YFW5_9BACT</name>
<dbReference type="InterPro" id="IPR029061">
    <property type="entry name" value="THDP-binding"/>
</dbReference>
<evidence type="ECO:0000256" key="1">
    <source>
        <dbReference type="ARBA" id="ARBA00023002"/>
    </source>
</evidence>
<dbReference type="SUPFAM" id="SSF52518">
    <property type="entry name" value="Thiamin diphosphate-binding fold (THDP-binding)"/>
    <property type="match status" value="1"/>
</dbReference>
<evidence type="ECO:0000313" key="3">
    <source>
        <dbReference type="EMBL" id="MBO9153203.1"/>
    </source>
</evidence>
<dbReference type="InterPro" id="IPR011766">
    <property type="entry name" value="TPP_enzyme_TPP-bd"/>
</dbReference>
<dbReference type="PANTHER" id="PTHR48084:SF4">
    <property type="entry name" value="2-OXOGLUTARATE OXIDOREDUCTASE SUBUNIT KORB"/>
    <property type="match status" value="1"/>
</dbReference>
<dbReference type="RefSeq" id="WP_209146175.1">
    <property type="nucleotide sequence ID" value="NZ_JAGHKP010000002.1"/>
</dbReference>
<reference evidence="4" key="1">
    <citation type="submission" date="2021-03" db="EMBL/GenBank/DDBJ databases">
        <title>Assistant Professor.</title>
        <authorList>
            <person name="Huq M.A."/>
        </authorList>
    </citation>
    <scope>NUCLEOTIDE SEQUENCE [LARGE SCALE GENOMIC DNA]</scope>
    <source>
        <strain evidence="4">MAH-28</strain>
    </source>
</reference>
<dbReference type="PANTHER" id="PTHR48084">
    <property type="entry name" value="2-OXOGLUTARATE OXIDOREDUCTASE SUBUNIT KORB-RELATED"/>
    <property type="match status" value="1"/>
</dbReference>
<dbReference type="Pfam" id="PF02775">
    <property type="entry name" value="TPP_enzyme_C"/>
    <property type="match status" value="1"/>
</dbReference>
<keyword evidence="4" id="KW-1185">Reference proteome</keyword>
<comment type="caution">
    <text evidence="3">The sequence shown here is derived from an EMBL/GenBank/DDBJ whole genome shotgun (WGS) entry which is preliminary data.</text>
</comment>
<feature type="domain" description="Thiamine pyrophosphate enzyme TPP-binding" evidence="2">
    <location>
        <begin position="57"/>
        <end position="204"/>
    </location>
</feature>
<keyword evidence="1" id="KW-0560">Oxidoreductase</keyword>
<organism evidence="3 4">
    <name type="scientific">Chitinophaga chungangae</name>
    <dbReference type="NCBI Taxonomy" id="2821488"/>
    <lineage>
        <taxon>Bacteria</taxon>
        <taxon>Pseudomonadati</taxon>
        <taxon>Bacteroidota</taxon>
        <taxon>Chitinophagia</taxon>
        <taxon>Chitinophagales</taxon>
        <taxon>Chitinophagaceae</taxon>
        <taxon>Chitinophaga</taxon>
    </lineage>
</organism>
<accession>A0ABS3YFW5</accession>
<evidence type="ECO:0000259" key="2">
    <source>
        <dbReference type="Pfam" id="PF02775"/>
    </source>
</evidence>
<dbReference type="CDD" id="cd03375">
    <property type="entry name" value="TPP_OGFOR"/>
    <property type="match status" value="1"/>
</dbReference>
<proteinExistence type="predicted"/>
<dbReference type="Gene3D" id="3.40.50.970">
    <property type="match status" value="1"/>
</dbReference>
<dbReference type="Proteomes" id="UP000679126">
    <property type="component" value="Unassembled WGS sequence"/>
</dbReference>
<sequence length="345" mass="38248">MSTTIIPPQPLTAKDFATDQEVRWCPGCGDYSILKQVQTIMPGLGIPRENIVIVSGIGCSSRFPYYMNTYGMHSIHGRATAIASGLKATRPELSVWIVTGDGDGLSIGGNHTIHLLRRNFDVNVMLFNNQIYGLTKGQYSPTSEQNKVTKSTPFGSIDHPFNPMALALGADATFIARSMDRDPKHLQEMLKRSHAHKGASFLEIYQNCNIFNDGAFEVFTEKSSKADETIFVEQGQPLVFGAQKNKGIRLDGLKPVAVDLTTGEYSASDLWVHDEQDFGKAQLLTRMFDDARIEGHLPRPFGVFYQIFRPTYDDIMAAQLQEATAKRGPGNLDKLLAGNETWTIR</sequence>
<evidence type="ECO:0000313" key="4">
    <source>
        <dbReference type="Proteomes" id="UP000679126"/>
    </source>
</evidence>
<protein>
    <submittedName>
        <fullName evidence="3">2-oxoacid:ferredoxin oxidoreductase subunit beta</fullName>
    </submittedName>
</protein>
<dbReference type="InterPro" id="IPR051457">
    <property type="entry name" value="2-oxoacid:Fd_oxidoreductase"/>
</dbReference>